<dbReference type="Proteomes" id="UP000029452">
    <property type="component" value="Unassembled WGS sequence"/>
</dbReference>
<reference evidence="1 2" key="1">
    <citation type="submission" date="2014-06" db="EMBL/GenBank/DDBJ databases">
        <title>Draft genome sequence of iron oxidizing acidophile Leptospirillum ferriphilum DSM14647.</title>
        <authorList>
            <person name="Cardenas J.P."/>
            <person name="Lazcano M."/>
            <person name="Ossandon F.J."/>
            <person name="Corbett M."/>
            <person name="Holmes D.S."/>
            <person name="Watkin E."/>
        </authorList>
    </citation>
    <scope>NUCLEOTIDE SEQUENCE [LARGE SCALE GENOMIC DNA]</scope>
    <source>
        <strain evidence="1 2">DSM 14647</strain>
    </source>
</reference>
<evidence type="ECO:0000313" key="1">
    <source>
        <dbReference type="EMBL" id="KGA95111.1"/>
    </source>
</evidence>
<name>A0A094YPE9_9BACT</name>
<gene>
    <name evidence="1" type="ORF">LptCag_2545</name>
</gene>
<dbReference type="EMBL" id="JPGK01000001">
    <property type="protein sequence ID" value="KGA95111.1"/>
    <property type="molecule type" value="Genomic_DNA"/>
</dbReference>
<evidence type="ECO:0000313" key="2">
    <source>
        <dbReference type="Proteomes" id="UP000029452"/>
    </source>
</evidence>
<sequence length="90" mass="10007">MEKMLFLVGCCPPPEWFIAMLEDCQKNPSEKDVTVLLWGEGVYNSRDRFPGALVMRQDSEGRGLDPGDRALTDGEAARMILEASRVVTCS</sequence>
<proteinExistence type="predicted"/>
<accession>A0A094YPE9</accession>
<organism evidence="1 2">
    <name type="scientific">Leptospirillum ferriphilum</name>
    <dbReference type="NCBI Taxonomy" id="178606"/>
    <lineage>
        <taxon>Bacteria</taxon>
        <taxon>Pseudomonadati</taxon>
        <taxon>Nitrospirota</taxon>
        <taxon>Nitrospiria</taxon>
        <taxon>Nitrospirales</taxon>
        <taxon>Nitrospiraceae</taxon>
        <taxon>Leptospirillum</taxon>
    </lineage>
</organism>
<dbReference type="AlphaFoldDB" id="A0A094YPE9"/>
<protein>
    <submittedName>
        <fullName evidence="1">Uncharacterized protein</fullName>
    </submittedName>
</protein>
<dbReference type="PATRIC" id="fig|178606.4.peg.329"/>
<comment type="caution">
    <text evidence="1">The sequence shown here is derived from an EMBL/GenBank/DDBJ whole genome shotgun (WGS) entry which is preliminary data.</text>
</comment>